<gene>
    <name evidence="2" type="ORF">FOE78_03965</name>
</gene>
<evidence type="ECO:0000259" key="1">
    <source>
        <dbReference type="SMART" id="SM00226"/>
    </source>
</evidence>
<dbReference type="Gene3D" id="3.40.50.2300">
    <property type="match status" value="1"/>
</dbReference>
<organism evidence="2 3">
    <name type="scientific">Microlunatus elymi</name>
    <dbReference type="NCBI Taxonomy" id="2596828"/>
    <lineage>
        <taxon>Bacteria</taxon>
        <taxon>Bacillati</taxon>
        <taxon>Actinomycetota</taxon>
        <taxon>Actinomycetes</taxon>
        <taxon>Propionibacteriales</taxon>
        <taxon>Propionibacteriaceae</taxon>
        <taxon>Microlunatus</taxon>
    </lineage>
</organism>
<dbReference type="PANTHER" id="PTHR11717">
    <property type="entry name" value="LOW MOLECULAR WEIGHT PROTEIN TYROSINE PHOSPHATASE"/>
    <property type="match status" value="1"/>
</dbReference>
<dbReference type="RefSeq" id="WP_143985165.1">
    <property type="nucleotide sequence ID" value="NZ_CP041692.1"/>
</dbReference>
<dbReference type="OrthoDB" id="9784339at2"/>
<dbReference type="SMART" id="SM00226">
    <property type="entry name" value="LMWPc"/>
    <property type="match status" value="1"/>
</dbReference>
<keyword evidence="3" id="KW-1185">Reference proteome</keyword>
<name>A0A516PVI5_9ACTN</name>
<dbReference type="InterPro" id="IPR050438">
    <property type="entry name" value="LMW_PTPase"/>
</dbReference>
<proteinExistence type="predicted"/>
<dbReference type="Pfam" id="PF01451">
    <property type="entry name" value="LMWPc"/>
    <property type="match status" value="1"/>
</dbReference>
<feature type="domain" description="Phosphotyrosine protein phosphatase I" evidence="1">
    <location>
        <begin position="5"/>
        <end position="191"/>
    </location>
</feature>
<evidence type="ECO:0000313" key="3">
    <source>
        <dbReference type="Proteomes" id="UP000319263"/>
    </source>
</evidence>
<dbReference type="SUPFAM" id="SSF52788">
    <property type="entry name" value="Phosphotyrosine protein phosphatases I"/>
    <property type="match status" value="1"/>
</dbReference>
<protein>
    <submittedName>
        <fullName evidence="2">Low molecular weight phosphatase family protein</fullName>
    </submittedName>
</protein>
<evidence type="ECO:0000313" key="2">
    <source>
        <dbReference type="EMBL" id="QDP95183.1"/>
    </source>
</evidence>
<dbReference type="PANTHER" id="PTHR11717:SF31">
    <property type="entry name" value="LOW MOLECULAR WEIGHT PROTEIN-TYROSINE-PHOSPHATASE ETP-RELATED"/>
    <property type="match status" value="1"/>
</dbReference>
<dbReference type="GO" id="GO:0004725">
    <property type="term" value="F:protein tyrosine phosphatase activity"/>
    <property type="evidence" value="ECO:0007669"/>
    <property type="project" value="TreeGrafter"/>
</dbReference>
<dbReference type="InterPro" id="IPR036196">
    <property type="entry name" value="Ptyr_pPase_sf"/>
</dbReference>
<dbReference type="Proteomes" id="UP000319263">
    <property type="component" value="Chromosome"/>
</dbReference>
<reference evidence="2 3" key="1">
    <citation type="submission" date="2019-07" db="EMBL/GenBank/DDBJ databases">
        <title>Microlunatus dokdonensis sp. nov. isolated from the rhizospheric soil of the wild plant Elymus tsukushiensis.</title>
        <authorList>
            <person name="Ghim S.-Y."/>
            <person name="Hwang Y.-J."/>
            <person name="Son J.-S."/>
            <person name="Shin J.-H."/>
        </authorList>
    </citation>
    <scope>NUCLEOTIDE SEQUENCE [LARGE SCALE GENOMIC DNA]</scope>
    <source>
        <strain evidence="2 3">KUDC0627</strain>
    </source>
</reference>
<sequence length="191" mass="21328">MPQTFDVLLICTANQCRSPMAEFLLRDVVARRGLDWRVGSAGTHARPGRGMDEKASRLLHSRGIDVGDWCSRRVERWMLENSQLILTATREHRTMIVGSRPDLMARTFPLLQFAALAEVAHANALVPRPRHLTGTSSLDGTSLLEAVKSAQGQTQIQPDDVDLADPVGRSYRRFRACAEVIDRAIRQMLPD</sequence>
<accession>A0A516PVI5</accession>
<dbReference type="AlphaFoldDB" id="A0A516PVI5"/>
<dbReference type="InterPro" id="IPR023485">
    <property type="entry name" value="Ptyr_pPase"/>
</dbReference>
<dbReference type="EMBL" id="CP041692">
    <property type="protein sequence ID" value="QDP95183.1"/>
    <property type="molecule type" value="Genomic_DNA"/>
</dbReference>
<dbReference type="KEGG" id="mik:FOE78_03965"/>